<dbReference type="Pfam" id="PF13581">
    <property type="entry name" value="HATPase_c_2"/>
    <property type="match status" value="1"/>
</dbReference>
<sequence length="270" mass="28405">MAGGEPVRAEHRAGGGSRTEAGHGRGYCQQVGGEGSGPAHVRPHTDGRLSRSAIFTLSLAEWNGRGHSDGQTTCHGPTAGRDQPDGRRPQVYAAPARRDPASASSTAFTGGSGYPSVPPANFPDPGWQLRFPAREQNIARARAAFTRWLGERHDPPIPSATADDAVLLLSELATNAVVHTRCLPEAQLVCRATVTPHGTQAAPLLRLEVHDPARGGEEPQLQRSEAADESGRGLCIVAALAAEWGVRASSVTTGNTVWATLRLSDEPASE</sequence>
<feature type="domain" description="Histidine kinase/HSP90-like ATPase" evidence="3">
    <location>
        <begin position="131"/>
        <end position="260"/>
    </location>
</feature>
<dbReference type="CDD" id="cd16936">
    <property type="entry name" value="HATPase_RsbW-like"/>
    <property type="match status" value="1"/>
</dbReference>
<dbReference type="Proteomes" id="UP000252914">
    <property type="component" value="Unassembled WGS sequence"/>
</dbReference>
<keyword evidence="4" id="KW-0547">Nucleotide-binding</keyword>
<evidence type="ECO:0000313" key="5">
    <source>
        <dbReference type="Proteomes" id="UP000252914"/>
    </source>
</evidence>
<organism evidence="4 5">
    <name type="scientific">Streptomyces diacarni</name>
    <dbReference type="NCBI Taxonomy" id="2800381"/>
    <lineage>
        <taxon>Bacteria</taxon>
        <taxon>Bacillati</taxon>
        <taxon>Actinomycetota</taxon>
        <taxon>Actinomycetes</taxon>
        <taxon>Kitasatosporales</taxon>
        <taxon>Streptomycetaceae</taxon>
        <taxon>Streptomyces</taxon>
    </lineage>
</organism>
<dbReference type="InterPro" id="IPR003594">
    <property type="entry name" value="HATPase_dom"/>
</dbReference>
<dbReference type="PANTHER" id="PTHR35526">
    <property type="entry name" value="ANTI-SIGMA-F FACTOR RSBW-RELATED"/>
    <property type="match status" value="1"/>
</dbReference>
<dbReference type="InterPro" id="IPR050267">
    <property type="entry name" value="Anti-sigma-factor_SerPK"/>
</dbReference>
<dbReference type="Gene3D" id="3.30.565.10">
    <property type="entry name" value="Histidine kinase-like ATPase, C-terminal domain"/>
    <property type="match status" value="1"/>
</dbReference>
<evidence type="ECO:0000256" key="1">
    <source>
        <dbReference type="ARBA" id="ARBA00022527"/>
    </source>
</evidence>
<dbReference type="GO" id="GO:0004674">
    <property type="term" value="F:protein serine/threonine kinase activity"/>
    <property type="evidence" value="ECO:0007669"/>
    <property type="project" value="UniProtKB-KW"/>
</dbReference>
<evidence type="ECO:0000256" key="2">
    <source>
        <dbReference type="SAM" id="MobiDB-lite"/>
    </source>
</evidence>
<dbReference type="PANTHER" id="PTHR35526:SF3">
    <property type="entry name" value="ANTI-SIGMA-F FACTOR RSBW"/>
    <property type="match status" value="1"/>
</dbReference>
<dbReference type="EMBL" id="QOIN01000030">
    <property type="protein sequence ID" value="RCG26973.1"/>
    <property type="molecule type" value="Genomic_DNA"/>
</dbReference>
<gene>
    <name evidence="4" type="ORF">DTL70_05870</name>
</gene>
<evidence type="ECO:0000313" key="4">
    <source>
        <dbReference type="EMBL" id="RCG26973.1"/>
    </source>
</evidence>
<keyword evidence="1" id="KW-0418">Kinase</keyword>
<keyword evidence="4" id="KW-0067">ATP-binding</keyword>
<proteinExistence type="predicted"/>
<keyword evidence="5" id="KW-1185">Reference proteome</keyword>
<comment type="caution">
    <text evidence="4">The sequence shown here is derived from an EMBL/GenBank/DDBJ whole genome shotgun (WGS) entry which is preliminary data.</text>
</comment>
<keyword evidence="1" id="KW-0723">Serine/threonine-protein kinase</keyword>
<keyword evidence="1" id="KW-0808">Transferase</keyword>
<name>A0A367F9C4_9ACTN</name>
<protein>
    <submittedName>
        <fullName evidence="4">ATP-binding protein</fullName>
    </submittedName>
</protein>
<dbReference type="AlphaFoldDB" id="A0A367F9C4"/>
<evidence type="ECO:0000259" key="3">
    <source>
        <dbReference type="Pfam" id="PF13581"/>
    </source>
</evidence>
<feature type="region of interest" description="Disordered" evidence="2">
    <location>
        <begin position="64"/>
        <end position="121"/>
    </location>
</feature>
<dbReference type="GO" id="GO:0005524">
    <property type="term" value="F:ATP binding"/>
    <property type="evidence" value="ECO:0007669"/>
    <property type="project" value="UniProtKB-KW"/>
</dbReference>
<accession>A0A367F9C4</accession>
<reference evidence="4 5" key="1">
    <citation type="submission" date="2018-06" db="EMBL/GenBank/DDBJ databases">
        <title>Streptomyces reniochalinae sp. nov. and Streptomyces diacarnus sp. nov. from marine sponges.</title>
        <authorList>
            <person name="Li L."/>
        </authorList>
    </citation>
    <scope>NUCLEOTIDE SEQUENCE [LARGE SCALE GENOMIC DNA]</scope>
    <source>
        <strain evidence="4 5">LHW51701</strain>
    </source>
</reference>
<dbReference type="SUPFAM" id="SSF55874">
    <property type="entry name" value="ATPase domain of HSP90 chaperone/DNA topoisomerase II/histidine kinase"/>
    <property type="match status" value="1"/>
</dbReference>
<dbReference type="InterPro" id="IPR036890">
    <property type="entry name" value="HATPase_C_sf"/>
</dbReference>
<feature type="region of interest" description="Disordered" evidence="2">
    <location>
        <begin position="1"/>
        <end position="47"/>
    </location>
</feature>